<gene>
    <name evidence="1" type="ORF">PACLA_8A072888</name>
</gene>
<dbReference type="InterPro" id="IPR041588">
    <property type="entry name" value="Integrase_H2C2"/>
</dbReference>
<proteinExistence type="predicted"/>
<accession>A0A7D9DQG7</accession>
<dbReference type="PANTHER" id="PTHR37984">
    <property type="entry name" value="PROTEIN CBG26694"/>
    <property type="match status" value="1"/>
</dbReference>
<dbReference type="FunFam" id="1.10.340.70:FF:000003">
    <property type="entry name" value="Protein CBG25708"/>
    <property type="match status" value="1"/>
</dbReference>
<dbReference type="EMBL" id="CACRXK020001740">
    <property type="protein sequence ID" value="CAB3990867.1"/>
    <property type="molecule type" value="Genomic_DNA"/>
</dbReference>
<dbReference type="SUPFAM" id="SSF53098">
    <property type="entry name" value="Ribonuclease H-like"/>
    <property type="match status" value="1"/>
</dbReference>
<dbReference type="Proteomes" id="UP001152795">
    <property type="component" value="Unassembled WGS sequence"/>
</dbReference>
<evidence type="ECO:0000313" key="1">
    <source>
        <dbReference type="EMBL" id="CAB3990867.1"/>
    </source>
</evidence>
<dbReference type="InterPro" id="IPR036397">
    <property type="entry name" value="RNaseH_sf"/>
</dbReference>
<dbReference type="AlphaFoldDB" id="A0A7D9DQG7"/>
<keyword evidence="2" id="KW-1185">Reference proteome</keyword>
<reference evidence="1" key="1">
    <citation type="submission" date="2020-04" db="EMBL/GenBank/DDBJ databases">
        <authorList>
            <person name="Alioto T."/>
            <person name="Alioto T."/>
            <person name="Gomez Garrido J."/>
        </authorList>
    </citation>
    <scope>NUCLEOTIDE SEQUENCE</scope>
    <source>
        <strain evidence="1">A484AB</strain>
    </source>
</reference>
<dbReference type="OrthoDB" id="6131580at2759"/>
<dbReference type="Pfam" id="PF17921">
    <property type="entry name" value="Integrase_H2C2"/>
    <property type="match status" value="1"/>
</dbReference>
<dbReference type="PANTHER" id="PTHR37984:SF7">
    <property type="entry name" value="INTEGRASE CATALYTIC DOMAIN-CONTAINING PROTEIN"/>
    <property type="match status" value="1"/>
</dbReference>
<dbReference type="Gene3D" id="3.30.420.10">
    <property type="entry name" value="Ribonuclease H-like superfamily/Ribonuclease H"/>
    <property type="match status" value="1"/>
</dbReference>
<sequence length="208" mass="24143">MKDTTLSVLCKIISEGWPEKRSECPAYLHPYWNYRDELTVSNGMILKGSRIVIPRFLQTEVLQQLHYAHQGAEKCKLRAKGSIFWANINRDIEEMVKSCSPCQHQQNLNTKEPLVSHDVPSRLWHADYLLVTDYYSKFPAIRKLPNLQSSTVVANLKAIFEEHGIPTMAHSIPHLPFRNLVVRMVLHTLHQVLCTLNLMVLVKEQYRR</sequence>
<name>A0A7D9DQG7_PARCT</name>
<dbReference type="InterPro" id="IPR050951">
    <property type="entry name" value="Retrovirus_Pol_polyprotein"/>
</dbReference>
<evidence type="ECO:0000313" key="2">
    <source>
        <dbReference type="Proteomes" id="UP001152795"/>
    </source>
</evidence>
<comment type="caution">
    <text evidence="1">The sequence shown here is derived from an EMBL/GenBank/DDBJ whole genome shotgun (WGS) entry which is preliminary data.</text>
</comment>
<organism evidence="1 2">
    <name type="scientific">Paramuricea clavata</name>
    <name type="common">Red gorgonian</name>
    <name type="synonym">Violescent sea-whip</name>
    <dbReference type="NCBI Taxonomy" id="317549"/>
    <lineage>
        <taxon>Eukaryota</taxon>
        <taxon>Metazoa</taxon>
        <taxon>Cnidaria</taxon>
        <taxon>Anthozoa</taxon>
        <taxon>Octocorallia</taxon>
        <taxon>Malacalcyonacea</taxon>
        <taxon>Plexauridae</taxon>
        <taxon>Paramuricea</taxon>
    </lineage>
</organism>
<dbReference type="GO" id="GO:0003676">
    <property type="term" value="F:nucleic acid binding"/>
    <property type="evidence" value="ECO:0007669"/>
    <property type="project" value="InterPro"/>
</dbReference>
<dbReference type="Gene3D" id="1.10.340.70">
    <property type="match status" value="1"/>
</dbReference>
<dbReference type="InterPro" id="IPR012337">
    <property type="entry name" value="RNaseH-like_sf"/>
</dbReference>
<protein>
    <submittedName>
        <fullName evidence="1">Retrovirus-related Pol poly from transposon, partial</fullName>
    </submittedName>
</protein>